<sequence length="410" mass="46556">MADTARNDARNAAHRAAHNAHTRDLERNMPLIVTFFGDLVLFDGIVSFPLVMREIILSISAVALGYRHVNPLNLTVIMSVIGAALFAVNSVLMIIFGVLLILRKKRHRAAPWTYVLMPLTFFEIMFALCLHGVGWNLLVQVVQFLLLAALSVMVDPGLREERRLQRTLRRMDERDAFLESERDGMLGRDRTGKGYMELNFFNMFWLFAVGCVFGCAVETVYHAVVFGGYQNRASFLYGPFSAIYGFGTLLVSVCLNRLYRSGILTIFMSSAVLGGAFEWLSSWFMEVTVGMKAWDYTGKWLSIGGRTCGQFMFFWGVLGVIWMRLILPALLNCINRIPWKIRYSLTSVCFVLLLSDALFTLMAIDCWYMRLAGIHSDSPVVQWIDLHFNNEVMEQRLPTMHIDPTLAGRP</sequence>
<keyword evidence="1" id="KW-1133">Transmembrane helix</keyword>
<dbReference type="InterPro" id="IPR010540">
    <property type="entry name" value="CmpB_TMEM229"/>
</dbReference>
<feature type="transmembrane region" description="Helical" evidence="1">
    <location>
        <begin position="114"/>
        <end position="135"/>
    </location>
</feature>
<dbReference type="AlphaFoldDB" id="A0A087BDF6"/>
<feature type="transmembrane region" description="Helical" evidence="1">
    <location>
        <begin position="200"/>
        <end position="224"/>
    </location>
</feature>
<protein>
    <submittedName>
        <fullName evidence="2">Putative membrane protein</fullName>
    </submittedName>
</protein>
<keyword evidence="1" id="KW-0812">Transmembrane</keyword>
<proteinExistence type="predicted"/>
<dbReference type="RefSeq" id="WP_073117604.1">
    <property type="nucleotide sequence ID" value="NZ_CADAXU010000002.1"/>
</dbReference>
<gene>
    <name evidence="2" type="ORF">BMERY_0550</name>
</gene>
<accession>A0A087BDF6</accession>
<evidence type="ECO:0000313" key="3">
    <source>
        <dbReference type="Proteomes" id="UP000029060"/>
    </source>
</evidence>
<feature type="transmembrane region" description="Helical" evidence="1">
    <location>
        <begin position="72"/>
        <end position="102"/>
    </location>
</feature>
<dbReference type="EMBL" id="JGZC01000010">
    <property type="protein sequence ID" value="KFI69056.1"/>
    <property type="molecule type" value="Genomic_DNA"/>
</dbReference>
<dbReference type="eggNOG" id="COG4905">
    <property type="taxonomic scope" value="Bacteria"/>
</dbReference>
<keyword evidence="1" id="KW-0472">Membrane</keyword>
<evidence type="ECO:0000256" key="1">
    <source>
        <dbReference type="SAM" id="Phobius"/>
    </source>
</evidence>
<feature type="transmembrane region" description="Helical" evidence="1">
    <location>
        <begin position="141"/>
        <end position="158"/>
    </location>
</feature>
<reference evidence="2 3" key="1">
    <citation type="submission" date="2014-03" db="EMBL/GenBank/DDBJ databases">
        <title>Genomics of Bifidobacteria.</title>
        <authorList>
            <person name="Ventura M."/>
            <person name="Milani C."/>
            <person name="Lugli G.A."/>
        </authorList>
    </citation>
    <scope>NUCLEOTIDE SEQUENCE [LARGE SCALE GENOMIC DNA]</scope>
    <source>
        <strain evidence="2 3">LMG 11341</strain>
    </source>
</reference>
<dbReference type="Proteomes" id="UP000029060">
    <property type="component" value="Unassembled WGS sequence"/>
</dbReference>
<keyword evidence="3" id="KW-1185">Reference proteome</keyword>
<feature type="transmembrane region" description="Helical" evidence="1">
    <location>
        <begin position="236"/>
        <end position="255"/>
    </location>
</feature>
<feature type="transmembrane region" description="Helical" evidence="1">
    <location>
        <begin position="311"/>
        <end position="331"/>
    </location>
</feature>
<dbReference type="OrthoDB" id="9789229at2"/>
<comment type="caution">
    <text evidence="2">The sequence shown here is derived from an EMBL/GenBank/DDBJ whole genome shotgun (WGS) entry which is preliminary data.</text>
</comment>
<organism evidence="2 3">
    <name type="scientific">Bifidobacterium merycicum</name>
    <dbReference type="NCBI Taxonomy" id="78345"/>
    <lineage>
        <taxon>Bacteria</taxon>
        <taxon>Bacillati</taxon>
        <taxon>Actinomycetota</taxon>
        <taxon>Actinomycetes</taxon>
        <taxon>Bifidobacteriales</taxon>
        <taxon>Bifidobacteriaceae</taxon>
        <taxon>Bifidobacterium</taxon>
    </lineage>
</organism>
<name>A0A087BDF6_9BIFI</name>
<evidence type="ECO:0000313" key="2">
    <source>
        <dbReference type="EMBL" id="KFI69056.1"/>
    </source>
</evidence>
<dbReference type="Pfam" id="PF06541">
    <property type="entry name" value="ABC_trans_CmpB"/>
    <property type="match status" value="1"/>
</dbReference>
<feature type="transmembrane region" description="Helical" evidence="1">
    <location>
        <begin position="343"/>
        <end position="364"/>
    </location>
</feature>
<feature type="transmembrane region" description="Helical" evidence="1">
    <location>
        <begin position="262"/>
        <end position="285"/>
    </location>
</feature>
<dbReference type="STRING" id="78345.BMERY_0550"/>
<feature type="transmembrane region" description="Helical" evidence="1">
    <location>
        <begin position="31"/>
        <end position="52"/>
    </location>
</feature>